<evidence type="ECO:0000313" key="13">
    <source>
        <dbReference type="Proteomes" id="UP000186594"/>
    </source>
</evidence>
<dbReference type="GO" id="GO:0000439">
    <property type="term" value="C:transcription factor TFIIH core complex"/>
    <property type="evidence" value="ECO:0007669"/>
    <property type="project" value="InterPro"/>
</dbReference>
<evidence type="ECO:0000256" key="1">
    <source>
        <dbReference type="ARBA" id="ARBA00002817"/>
    </source>
</evidence>
<evidence type="ECO:0000313" key="12">
    <source>
        <dbReference type="EMBL" id="OLL23595.1"/>
    </source>
</evidence>
<comment type="caution">
    <text evidence="12">The sequence shown here is derived from an EMBL/GenBank/DDBJ whole genome shotgun (WGS) entry which is preliminary data.</text>
</comment>
<name>A0A1U7LLQ9_NEOID</name>
<feature type="chain" id="PRO_5013205401" description="RNA polymerase II transcription factor B subunit 2" evidence="10">
    <location>
        <begin position="22"/>
        <end position="236"/>
    </location>
</feature>
<evidence type="ECO:0000256" key="2">
    <source>
        <dbReference type="ARBA" id="ARBA00004123"/>
    </source>
</evidence>
<comment type="function">
    <text evidence="1">Component of the general transcription and DNA repair factor IIH (TFIIH) core complex, which is involved in general and transcription-coupled nucleotide excision repair (NER) of damaged DNA and, when complexed to TFIIK, in RNA transcription by RNA polymerase II. In NER, TFIIH acts by opening DNA around the lesion to allow the excision of the damaged oligonucleotide and its replacement by a new DNA fragment. In transcription, TFIIH has an essential role in transcription initiation. When the pre-initiation complex (PIC) has been established, TFIIH is required for promoter opening and promoter escape. Phosphorylation of the C-terminal tail (CTD) of the largest subunit of RNA polymerase II by the kinase module TFIIK controls the initiation of transcription.</text>
</comment>
<keyword evidence="5 9" id="KW-0805">Transcription regulation</keyword>
<sequence length="236" mass="27013">MDTVQVLHFIFMLGTFDLGLAYSTAGLSPTQSQMTTELGQYGLIYRPSASSEYFYPTKLAISLTANPLDPEEPTQSKSEQGFIILETNYKLYAYTDSPLQISILNLFCVLKARFSNMIMGLISRESVRHALSNGITAEQIIMYLTAHAHPQMRKNIPLLPPTLVDQIRLWELERNRIKTDHGYLFRDFKSTLEFNEVVQYAEQLGVVLWKDQDKRLFFATVASSGLIIEFVKRRNE</sequence>
<organism evidence="12 13">
    <name type="scientific">Neolecta irregularis (strain DAH-3)</name>
    <dbReference type="NCBI Taxonomy" id="1198029"/>
    <lineage>
        <taxon>Eukaryota</taxon>
        <taxon>Fungi</taxon>
        <taxon>Dikarya</taxon>
        <taxon>Ascomycota</taxon>
        <taxon>Taphrinomycotina</taxon>
        <taxon>Neolectales</taxon>
        <taxon>Neolectaceae</taxon>
        <taxon>Neolecta</taxon>
    </lineage>
</organism>
<dbReference type="GO" id="GO:0016251">
    <property type="term" value="F:RNA polymerase II general transcription initiation factor activity"/>
    <property type="evidence" value="ECO:0007669"/>
    <property type="project" value="EnsemblFungi"/>
</dbReference>
<feature type="domain" description="Transcription factor Tfb2 C-terminal" evidence="11">
    <location>
        <begin position="165"/>
        <end position="232"/>
    </location>
</feature>
<dbReference type="PANTHER" id="PTHR13152:SF0">
    <property type="entry name" value="GENERAL TRANSCRIPTION FACTOR IIH SUBUNIT 4"/>
    <property type="match status" value="1"/>
</dbReference>
<evidence type="ECO:0000256" key="4">
    <source>
        <dbReference type="ARBA" id="ARBA00022763"/>
    </source>
</evidence>
<keyword evidence="10" id="KW-0732">Signal</keyword>
<dbReference type="Pfam" id="PF03849">
    <property type="entry name" value="Tfb2"/>
    <property type="match status" value="1"/>
</dbReference>
<comment type="subcellular location">
    <subcellularLocation>
        <location evidence="2 9">Nucleus</location>
    </subcellularLocation>
</comment>
<dbReference type="FunFam" id="3.30.70.2610:FF:000001">
    <property type="entry name" value="General transcription factor IIH subunit 4"/>
    <property type="match status" value="1"/>
</dbReference>
<dbReference type="GO" id="GO:0006367">
    <property type="term" value="P:transcription initiation at RNA polymerase II promoter"/>
    <property type="evidence" value="ECO:0007669"/>
    <property type="project" value="EnsemblFungi"/>
</dbReference>
<keyword evidence="7 9" id="KW-0234">DNA repair</keyword>
<keyword evidence="6 9" id="KW-0804">Transcription</keyword>
<keyword evidence="4 9" id="KW-0227">DNA damage</keyword>
<dbReference type="Pfam" id="PF18307">
    <property type="entry name" value="Tfb2_C"/>
    <property type="match status" value="1"/>
</dbReference>
<gene>
    <name evidence="12" type="ORF">NEOLI_004863</name>
</gene>
<protein>
    <recommendedName>
        <fullName evidence="9">RNA polymerase II transcription factor B subunit 2</fullName>
    </recommendedName>
</protein>
<comment type="function">
    <text evidence="9">Component of the general transcription and DNA repair factor IIH (TFIIH) core complex which is involved in general and transcription-coupled nucleotide excision repair (NER) of damaged DNA.</text>
</comment>
<dbReference type="GO" id="GO:0003690">
    <property type="term" value="F:double-stranded DNA binding"/>
    <property type="evidence" value="ECO:0007669"/>
    <property type="project" value="TreeGrafter"/>
</dbReference>
<keyword evidence="13" id="KW-1185">Reference proteome</keyword>
<evidence type="ECO:0000256" key="8">
    <source>
        <dbReference type="ARBA" id="ARBA00023242"/>
    </source>
</evidence>
<dbReference type="Gene3D" id="3.30.70.2610">
    <property type="match status" value="1"/>
</dbReference>
<evidence type="ECO:0000256" key="9">
    <source>
        <dbReference type="RuleBase" id="RU364024"/>
    </source>
</evidence>
<dbReference type="GO" id="GO:0005675">
    <property type="term" value="C:transcription factor TFIIH holo complex"/>
    <property type="evidence" value="ECO:0007669"/>
    <property type="project" value="TreeGrafter"/>
</dbReference>
<dbReference type="OrthoDB" id="364513at2759"/>
<evidence type="ECO:0000256" key="10">
    <source>
        <dbReference type="SAM" id="SignalP"/>
    </source>
</evidence>
<dbReference type="STRING" id="1198029.A0A1U7LLQ9"/>
<dbReference type="GO" id="GO:0006289">
    <property type="term" value="P:nucleotide-excision repair"/>
    <property type="evidence" value="ECO:0007669"/>
    <property type="project" value="InterPro"/>
</dbReference>
<dbReference type="EMBL" id="LXFE01001447">
    <property type="protein sequence ID" value="OLL23595.1"/>
    <property type="molecule type" value="Genomic_DNA"/>
</dbReference>
<accession>A0A1U7LLQ9</accession>
<dbReference type="InterPro" id="IPR040662">
    <property type="entry name" value="Tfb2_C"/>
</dbReference>
<dbReference type="Proteomes" id="UP000186594">
    <property type="component" value="Unassembled WGS sequence"/>
</dbReference>
<feature type="signal peptide" evidence="10">
    <location>
        <begin position="1"/>
        <end position="21"/>
    </location>
</feature>
<reference evidence="12 13" key="1">
    <citation type="submission" date="2016-04" db="EMBL/GenBank/DDBJ databases">
        <title>Evolutionary innovation and constraint leading to complex multicellularity in the Ascomycota.</title>
        <authorList>
            <person name="Cisse O."/>
            <person name="Nguyen A."/>
            <person name="Hewitt D.A."/>
            <person name="Jedd G."/>
            <person name="Stajich J.E."/>
        </authorList>
    </citation>
    <scope>NUCLEOTIDE SEQUENCE [LARGE SCALE GENOMIC DNA]</scope>
    <source>
        <strain evidence="12 13">DAH-3</strain>
    </source>
</reference>
<evidence type="ECO:0000256" key="3">
    <source>
        <dbReference type="ARBA" id="ARBA00007132"/>
    </source>
</evidence>
<proteinExistence type="inferred from homology"/>
<dbReference type="OMA" id="CDYAREY"/>
<evidence type="ECO:0000256" key="7">
    <source>
        <dbReference type="ARBA" id="ARBA00023204"/>
    </source>
</evidence>
<comment type="similarity">
    <text evidence="3 9">Belongs to the TFB2 family.</text>
</comment>
<evidence type="ECO:0000256" key="6">
    <source>
        <dbReference type="ARBA" id="ARBA00023163"/>
    </source>
</evidence>
<evidence type="ECO:0000256" key="5">
    <source>
        <dbReference type="ARBA" id="ARBA00023015"/>
    </source>
</evidence>
<keyword evidence="8 9" id="KW-0539">Nucleus</keyword>
<dbReference type="AlphaFoldDB" id="A0A1U7LLQ9"/>
<dbReference type="InterPro" id="IPR004598">
    <property type="entry name" value="TFIIH_p52/Tfb2"/>
</dbReference>
<dbReference type="PANTHER" id="PTHR13152">
    <property type="entry name" value="TFIIH, POLYPEPTIDE 4"/>
    <property type="match status" value="1"/>
</dbReference>
<evidence type="ECO:0000259" key="11">
    <source>
        <dbReference type="Pfam" id="PF18307"/>
    </source>
</evidence>
<dbReference type="GO" id="GO:0001671">
    <property type="term" value="F:ATPase activator activity"/>
    <property type="evidence" value="ECO:0007669"/>
    <property type="project" value="InterPro"/>
</dbReference>